<dbReference type="InterPro" id="IPR051913">
    <property type="entry name" value="GH2_Domain-Containing"/>
</dbReference>
<dbReference type="PRINTS" id="PR00132">
    <property type="entry name" value="GLHYDRLASE2"/>
</dbReference>
<dbReference type="InterPro" id="IPR032311">
    <property type="entry name" value="DUF4982"/>
</dbReference>
<dbReference type="EMBL" id="FRAC01000014">
    <property type="protein sequence ID" value="SHK64057.1"/>
    <property type="molecule type" value="Genomic_DNA"/>
</dbReference>
<dbReference type="InterPro" id="IPR006102">
    <property type="entry name" value="Ig-like_GH2"/>
</dbReference>
<feature type="domain" description="Glycosyl hydrolases family 2 sugar binding" evidence="6">
    <location>
        <begin position="15"/>
        <end position="150"/>
    </location>
</feature>
<evidence type="ECO:0000259" key="8">
    <source>
        <dbReference type="Pfam" id="PF18565"/>
    </source>
</evidence>
<dbReference type="Pfam" id="PF18565">
    <property type="entry name" value="Glyco_hydro2_C5"/>
    <property type="match status" value="1"/>
</dbReference>
<dbReference type="PANTHER" id="PTHR42732">
    <property type="entry name" value="BETA-GALACTOSIDASE"/>
    <property type="match status" value="1"/>
</dbReference>
<feature type="domain" description="Glycoside hydrolase family 2 catalytic" evidence="5">
    <location>
        <begin position="278"/>
        <end position="476"/>
    </location>
</feature>
<dbReference type="SUPFAM" id="SSF49303">
    <property type="entry name" value="beta-Galactosidase/glucuronidase domain"/>
    <property type="match status" value="1"/>
</dbReference>
<reference evidence="9 10" key="1">
    <citation type="submission" date="2016-11" db="EMBL/GenBank/DDBJ databases">
        <authorList>
            <person name="Jaros S."/>
            <person name="Januszkiewicz K."/>
            <person name="Wedrychowicz H."/>
        </authorList>
    </citation>
    <scope>NUCLEOTIDE SEQUENCE [LARGE SCALE GENOMIC DNA]</scope>
    <source>
        <strain evidence="9 10">DSM 15929</strain>
    </source>
</reference>
<dbReference type="InterPro" id="IPR013783">
    <property type="entry name" value="Ig-like_fold"/>
</dbReference>
<dbReference type="InterPro" id="IPR017853">
    <property type="entry name" value="GH"/>
</dbReference>
<dbReference type="SUPFAM" id="SSF49785">
    <property type="entry name" value="Galactose-binding domain-like"/>
    <property type="match status" value="1"/>
</dbReference>
<dbReference type="InterPro" id="IPR006104">
    <property type="entry name" value="Glyco_hydro_2_N"/>
</dbReference>
<feature type="domain" description="Glycoside hydrolase family 2 immunoglobulin-like beta-sandwich" evidence="4">
    <location>
        <begin position="164"/>
        <end position="271"/>
    </location>
</feature>
<dbReference type="STRING" id="1121322.SAMN02745136_02987"/>
<dbReference type="GO" id="GO:0004553">
    <property type="term" value="F:hydrolase activity, hydrolyzing O-glycosyl compounds"/>
    <property type="evidence" value="ECO:0007669"/>
    <property type="project" value="InterPro"/>
</dbReference>
<keyword evidence="2 9" id="KW-0378">Hydrolase</keyword>
<dbReference type="Gene3D" id="2.60.40.10">
    <property type="entry name" value="Immunoglobulins"/>
    <property type="match status" value="3"/>
</dbReference>
<evidence type="ECO:0000256" key="1">
    <source>
        <dbReference type="ARBA" id="ARBA00007401"/>
    </source>
</evidence>
<keyword evidence="10" id="KW-1185">Reference proteome</keyword>
<keyword evidence="3" id="KW-0326">Glycosidase</keyword>
<dbReference type="Pfam" id="PF00703">
    <property type="entry name" value="Glyco_hydro_2"/>
    <property type="match status" value="1"/>
</dbReference>
<gene>
    <name evidence="9" type="ORF">SAMN02745136_02987</name>
</gene>
<evidence type="ECO:0000259" key="5">
    <source>
        <dbReference type="Pfam" id="PF02836"/>
    </source>
</evidence>
<dbReference type="Gene3D" id="2.60.120.260">
    <property type="entry name" value="Galactose-binding domain-like"/>
    <property type="match status" value="1"/>
</dbReference>
<proteinExistence type="inferred from homology"/>
<dbReference type="Pfam" id="PF02836">
    <property type="entry name" value="Glyco_hydro_2_C"/>
    <property type="match status" value="1"/>
</dbReference>
<evidence type="ECO:0000259" key="6">
    <source>
        <dbReference type="Pfam" id="PF02837"/>
    </source>
</evidence>
<evidence type="ECO:0000256" key="3">
    <source>
        <dbReference type="ARBA" id="ARBA00023295"/>
    </source>
</evidence>
<dbReference type="InterPro" id="IPR008979">
    <property type="entry name" value="Galactose-bd-like_sf"/>
</dbReference>
<organism evidence="9 10">
    <name type="scientific">Anaerocolumna jejuensis DSM 15929</name>
    <dbReference type="NCBI Taxonomy" id="1121322"/>
    <lineage>
        <taxon>Bacteria</taxon>
        <taxon>Bacillati</taxon>
        <taxon>Bacillota</taxon>
        <taxon>Clostridia</taxon>
        <taxon>Lachnospirales</taxon>
        <taxon>Lachnospiraceae</taxon>
        <taxon>Anaerocolumna</taxon>
    </lineage>
</organism>
<dbReference type="InterPro" id="IPR006103">
    <property type="entry name" value="Glyco_hydro_2_cat"/>
</dbReference>
<dbReference type="Gene3D" id="3.20.20.80">
    <property type="entry name" value="Glycosidases"/>
    <property type="match status" value="1"/>
</dbReference>
<dbReference type="Pfam" id="PF02837">
    <property type="entry name" value="Glyco_hydro_2_N"/>
    <property type="match status" value="1"/>
</dbReference>
<dbReference type="Pfam" id="PF16355">
    <property type="entry name" value="DUF4982"/>
    <property type="match status" value="1"/>
</dbReference>
<dbReference type="InterPro" id="IPR036156">
    <property type="entry name" value="Beta-gal/glucu_dom_sf"/>
</dbReference>
<evidence type="ECO:0000259" key="4">
    <source>
        <dbReference type="Pfam" id="PF00703"/>
    </source>
</evidence>
<accession>A0A1M6U4E5</accession>
<evidence type="ECO:0000313" key="10">
    <source>
        <dbReference type="Proteomes" id="UP000184386"/>
    </source>
</evidence>
<evidence type="ECO:0000259" key="7">
    <source>
        <dbReference type="Pfam" id="PF16355"/>
    </source>
</evidence>
<dbReference type="PROSITE" id="PS00608">
    <property type="entry name" value="GLYCOSYL_HYDROL_F2_2"/>
    <property type="match status" value="1"/>
</dbReference>
<evidence type="ECO:0000313" key="9">
    <source>
        <dbReference type="EMBL" id="SHK64057.1"/>
    </source>
</evidence>
<evidence type="ECO:0000256" key="2">
    <source>
        <dbReference type="ARBA" id="ARBA00022801"/>
    </source>
</evidence>
<comment type="similarity">
    <text evidence="1">Belongs to the glycosyl hydrolase 2 family.</text>
</comment>
<feature type="domain" description="DUF4982" evidence="7">
    <location>
        <begin position="621"/>
        <end position="675"/>
    </location>
</feature>
<dbReference type="InterPro" id="IPR040605">
    <property type="entry name" value="Glyco_hydro2_dom5"/>
</dbReference>
<dbReference type="GO" id="GO:0005975">
    <property type="term" value="P:carbohydrate metabolic process"/>
    <property type="evidence" value="ECO:0007669"/>
    <property type="project" value="InterPro"/>
</dbReference>
<feature type="domain" description="Glycoside hydrolase family 2" evidence="8">
    <location>
        <begin position="716"/>
        <end position="808"/>
    </location>
</feature>
<dbReference type="InterPro" id="IPR006101">
    <property type="entry name" value="Glyco_hydro_2"/>
</dbReference>
<dbReference type="OrthoDB" id="9762066at2"/>
<dbReference type="SUPFAM" id="SSF51445">
    <property type="entry name" value="(Trans)glycosidases"/>
    <property type="match status" value="1"/>
</dbReference>
<dbReference type="RefSeq" id="WP_073277299.1">
    <property type="nucleotide sequence ID" value="NZ_FRAC01000014.1"/>
</dbReference>
<protein>
    <submittedName>
        <fullName evidence="9">Glycosyl hydrolases family 2</fullName>
    </submittedName>
</protein>
<dbReference type="AlphaFoldDB" id="A0A1M6U4E5"/>
<dbReference type="Proteomes" id="UP000184386">
    <property type="component" value="Unassembled WGS sequence"/>
</dbReference>
<sequence>MNDIRLSKWRFHYGDCPEAWYKGFDDNSWEEVAVPHDWSVHMPFSREYSSGTGYLAGGIGWYRTEFCLPEELKDKRIYITFDGMYKNSQVWCNSYYLGKRPFGYATFRYDITSQAVFGDAVNSVSVKLDHRDISDSRWFTGSGIIRKVVVTAEEPVHTEYNGIFFTTPEVSKEKAAVKVFTPLVNETSEEAEVTLTHSLVLKDESFLSFRTELSLSAGERREVTLEDCLPSPKLWSVKEPHLYKLVTEINASQRNGSLISSQNYETMVGIRSLLFTPDKGFFLNGEPLKLKGVCIHHDAGCLGAAVLPSVWLRRLESLKEMGCNSIRMSHNPHMPELYDLCDAMGFLVMDEAFDEWENPKNKWWNGHNVYPPRHQGYAEDFPQWHERDLTDLIRRDRNHPSIILWSIGNEIDYPNDPYCHPLFETMTGNNDKDKPAAERQYNPNKPNAERLSVLAGNLTAIVKQSDTTRPVTAAVAFPELSTRIGYIDTLDVAGYNYKEEWYEQDHGRFPDKPFLGSENSHSLDAWKAVRDQEFIAGQYLWTGIDFLGEAQGWPIRGSYAGLLTTAGFQKTSYFRRKSFWTDKPFVYITTSREDGENGDTSDNSSREWKEMFRSYHYLPGEGIEARCYTNSDSVELFLNNRSLGRKAYDDSLGYISFIFPFEPGELKAVGYEKEGGQQNNVTDALSTSGAPCGLRLECFSPCEESLSCNKEFIKSILQNDGLLLKQIEITVTDEKGYPCLTDSTLLSVSIEGGTLLGLENGDLADTTEYASPVRRAYYGRLLAYAAAAPEEKTVLTVSGSGLKERSITL</sequence>
<dbReference type="InterPro" id="IPR023232">
    <property type="entry name" value="Glyco_hydro_2_AS"/>
</dbReference>
<name>A0A1M6U4E5_9FIRM</name>
<dbReference type="PANTHER" id="PTHR42732:SF1">
    <property type="entry name" value="BETA-MANNOSIDASE"/>
    <property type="match status" value="1"/>
</dbReference>